<reference evidence="1" key="1">
    <citation type="journal article" date="2020" name="mSystems">
        <title>Genome- and Community-Level Interaction Insights into Carbon Utilization and Element Cycling Functions of Hydrothermarchaeota in Hydrothermal Sediment.</title>
        <authorList>
            <person name="Zhou Z."/>
            <person name="Liu Y."/>
            <person name="Xu W."/>
            <person name="Pan J."/>
            <person name="Luo Z.H."/>
            <person name="Li M."/>
        </authorList>
    </citation>
    <scope>NUCLEOTIDE SEQUENCE [LARGE SCALE GENOMIC DNA]</scope>
    <source>
        <strain evidence="1">SpSt-116</strain>
    </source>
</reference>
<evidence type="ECO:0000313" key="1">
    <source>
        <dbReference type="EMBL" id="HDP15461.1"/>
    </source>
</evidence>
<sequence length="71" mass="8452">MIEELKKREEARQIRRKQADWNYINNQPTKLKLALVHYIETGDLYVSAKIAGITMEEFNEQRIKARIPHVN</sequence>
<gene>
    <name evidence="1" type="ORF">ENN26_06805</name>
</gene>
<dbReference type="AlphaFoldDB" id="A0A7C1CEH6"/>
<organism evidence="1">
    <name type="scientific">Thermofilum adornatum</name>
    <dbReference type="NCBI Taxonomy" id="1365176"/>
    <lineage>
        <taxon>Archaea</taxon>
        <taxon>Thermoproteota</taxon>
        <taxon>Thermoprotei</taxon>
        <taxon>Thermofilales</taxon>
        <taxon>Thermofilaceae</taxon>
        <taxon>Thermofilum</taxon>
    </lineage>
</organism>
<accession>A0A7C1CEH6</accession>
<dbReference type="PANTHER" id="PTHR37559:SF1">
    <property type="entry name" value="PAREP6 PART 2, AUTHENTIC FRAMESHIFT"/>
    <property type="match status" value="1"/>
</dbReference>
<name>A0A7C1CEH6_9CREN</name>
<protein>
    <recommendedName>
        <fullName evidence="2">PaREP6</fullName>
    </recommendedName>
</protein>
<evidence type="ECO:0008006" key="2">
    <source>
        <dbReference type="Google" id="ProtNLM"/>
    </source>
</evidence>
<dbReference type="EMBL" id="DSAY01000123">
    <property type="protein sequence ID" value="HDP15461.1"/>
    <property type="molecule type" value="Genomic_DNA"/>
</dbReference>
<comment type="caution">
    <text evidence="1">The sequence shown here is derived from an EMBL/GenBank/DDBJ whole genome shotgun (WGS) entry which is preliminary data.</text>
</comment>
<proteinExistence type="predicted"/>
<dbReference type="PANTHER" id="PTHR37559">
    <property type="entry name" value="PAREP6 PART 2, AUTHENTIC FRAMESHIFT"/>
    <property type="match status" value="1"/>
</dbReference>